<dbReference type="AlphaFoldDB" id="A0ABD0M5A9"/>
<comment type="caution">
    <text evidence="1">The sequence shown here is derived from an EMBL/GenBank/DDBJ whole genome shotgun (WGS) entry which is preliminary data.</text>
</comment>
<organism evidence="1 2">
    <name type="scientific">Batillaria attramentaria</name>
    <dbReference type="NCBI Taxonomy" id="370345"/>
    <lineage>
        <taxon>Eukaryota</taxon>
        <taxon>Metazoa</taxon>
        <taxon>Spiralia</taxon>
        <taxon>Lophotrochozoa</taxon>
        <taxon>Mollusca</taxon>
        <taxon>Gastropoda</taxon>
        <taxon>Caenogastropoda</taxon>
        <taxon>Sorbeoconcha</taxon>
        <taxon>Cerithioidea</taxon>
        <taxon>Batillariidae</taxon>
        <taxon>Batillaria</taxon>
    </lineage>
</organism>
<keyword evidence="2" id="KW-1185">Reference proteome</keyword>
<reference evidence="1 2" key="1">
    <citation type="journal article" date="2023" name="Sci. Data">
        <title>Genome assembly of the Korean intertidal mud-creeper Batillaria attramentaria.</title>
        <authorList>
            <person name="Patra A.K."/>
            <person name="Ho P.T."/>
            <person name="Jun S."/>
            <person name="Lee S.J."/>
            <person name="Kim Y."/>
            <person name="Won Y.J."/>
        </authorList>
    </citation>
    <scope>NUCLEOTIDE SEQUENCE [LARGE SCALE GENOMIC DNA]</scope>
    <source>
        <strain evidence="1">Wonlab-2016</strain>
    </source>
</reference>
<feature type="non-terminal residue" evidence="1">
    <location>
        <position position="138"/>
    </location>
</feature>
<protein>
    <submittedName>
        <fullName evidence="1">Uncharacterized protein</fullName>
    </submittedName>
</protein>
<name>A0ABD0M5A9_9CAEN</name>
<dbReference type="EMBL" id="JACVVK020000005">
    <property type="protein sequence ID" value="KAK7506948.1"/>
    <property type="molecule type" value="Genomic_DNA"/>
</dbReference>
<sequence>MHRVYVYGMHGKMAISEKCGSRIDKTTSSGCSKAQTIQPARHQRFLSVLVTKWNKFFIRSCESYNQNARVFTSSKQKIAYGNGMPLNMPTCTQAGSGVGRFDQRFNKALCGFSPRARPFHFYACEDGYFRSIATRKNI</sequence>
<dbReference type="Proteomes" id="UP001519460">
    <property type="component" value="Unassembled WGS sequence"/>
</dbReference>
<evidence type="ECO:0000313" key="1">
    <source>
        <dbReference type="EMBL" id="KAK7506948.1"/>
    </source>
</evidence>
<accession>A0ABD0M5A9</accession>
<proteinExistence type="predicted"/>
<gene>
    <name evidence="1" type="ORF">BaRGS_00001799</name>
</gene>
<evidence type="ECO:0000313" key="2">
    <source>
        <dbReference type="Proteomes" id="UP001519460"/>
    </source>
</evidence>